<proteinExistence type="predicted"/>
<gene>
    <name evidence="3" type="ORF">EZ444_26365</name>
</gene>
<dbReference type="GO" id="GO:0016989">
    <property type="term" value="F:sigma factor antagonist activity"/>
    <property type="evidence" value="ECO:0007669"/>
    <property type="project" value="TreeGrafter"/>
</dbReference>
<dbReference type="PANTHER" id="PTHR30273:SF2">
    <property type="entry name" value="PROTEIN FECR"/>
    <property type="match status" value="1"/>
</dbReference>
<dbReference type="Pfam" id="PF04773">
    <property type="entry name" value="FecR"/>
    <property type="match status" value="1"/>
</dbReference>
<dbReference type="Gene3D" id="2.60.120.1440">
    <property type="match status" value="1"/>
</dbReference>
<evidence type="ECO:0000259" key="2">
    <source>
        <dbReference type="Pfam" id="PF16344"/>
    </source>
</evidence>
<dbReference type="EMBL" id="SJSM01000039">
    <property type="protein sequence ID" value="TCC82823.1"/>
    <property type="molecule type" value="Genomic_DNA"/>
</dbReference>
<dbReference type="RefSeq" id="WP_131612897.1">
    <property type="nucleotide sequence ID" value="NZ_SJSM01000039.1"/>
</dbReference>
<evidence type="ECO:0000313" key="3">
    <source>
        <dbReference type="EMBL" id="TCC82823.1"/>
    </source>
</evidence>
<dbReference type="PANTHER" id="PTHR30273">
    <property type="entry name" value="PERIPLASMIC SIGNAL SENSOR AND SIGMA FACTOR ACTIVATOR FECR-RELATED"/>
    <property type="match status" value="1"/>
</dbReference>
<dbReference type="InterPro" id="IPR012373">
    <property type="entry name" value="Ferrdict_sens_TM"/>
</dbReference>
<evidence type="ECO:0000313" key="4">
    <source>
        <dbReference type="Proteomes" id="UP000291117"/>
    </source>
</evidence>
<organism evidence="3 4">
    <name type="scientific">Pedobacter hiemivivus</name>
    <dbReference type="NCBI Taxonomy" id="2530454"/>
    <lineage>
        <taxon>Bacteria</taxon>
        <taxon>Pseudomonadati</taxon>
        <taxon>Bacteroidota</taxon>
        <taxon>Sphingobacteriia</taxon>
        <taxon>Sphingobacteriales</taxon>
        <taxon>Sphingobacteriaceae</taxon>
        <taxon>Pedobacter</taxon>
    </lineage>
</organism>
<keyword evidence="4" id="KW-1185">Reference proteome</keyword>
<name>A0A4R0MA18_9SPHI</name>
<dbReference type="Pfam" id="PF16344">
    <property type="entry name" value="FecR_C"/>
    <property type="match status" value="1"/>
</dbReference>
<dbReference type="AlphaFoldDB" id="A0A4R0MA18"/>
<evidence type="ECO:0000259" key="1">
    <source>
        <dbReference type="Pfam" id="PF04773"/>
    </source>
</evidence>
<dbReference type="InterPro" id="IPR032508">
    <property type="entry name" value="FecR_C"/>
</dbReference>
<feature type="domain" description="FecR protein" evidence="1">
    <location>
        <begin position="109"/>
        <end position="203"/>
    </location>
</feature>
<dbReference type="Gene3D" id="3.55.50.30">
    <property type="match status" value="1"/>
</dbReference>
<dbReference type="PIRSF" id="PIRSF018266">
    <property type="entry name" value="FecR"/>
    <property type="match status" value="1"/>
</dbReference>
<accession>A0A4R0MA18</accession>
<comment type="caution">
    <text evidence="3">The sequence shown here is derived from an EMBL/GenBank/DDBJ whole genome shotgun (WGS) entry which is preliminary data.</text>
</comment>
<dbReference type="OrthoDB" id="1452822at2"/>
<protein>
    <submittedName>
        <fullName evidence="3">DUF4974 domain-containing protein</fullName>
    </submittedName>
</protein>
<dbReference type="InterPro" id="IPR006860">
    <property type="entry name" value="FecR"/>
</dbReference>
<reference evidence="3 4" key="1">
    <citation type="submission" date="2019-02" db="EMBL/GenBank/DDBJ databases">
        <title>Pedobacter sp. RP-3-8 sp. nov., isolated from Arctic soil.</title>
        <authorList>
            <person name="Dahal R.H."/>
        </authorList>
    </citation>
    <scope>NUCLEOTIDE SEQUENCE [LARGE SCALE GENOMIC DNA]</scope>
    <source>
        <strain evidence="3 4">RP-3-8</strain>
    </source>
</reference>
<sequence length="318" mass="36001">MNSSTLKKLIRKYYNNRASAAERYIIDRWYQSFDLDKDNFSWLEDRNRLSEIENRIIENVIRPQKTIYWYNSPLAKIAASMLIISSAVIAVHFNQSSQQSAIPVIAAKTFSTGIGEIKQILLTDSTEVTLNANSTLTVLPNYGQKQRLLKLVGEAYFSVHKDIVRPFIVHASDLDVKVLGTSFNVHAYGNLKNIKVAVNTGKVWVSDKSKSIAILLPGQQVVYNKYTHGAEKSAIDTETNRLWITGAVVLNGAGFDELAQNFLNIYGKKIRSDNPAVLKNEYNLTLRSARNYEDVLEQLCIMINKKYRKEGKDGIVIY</sequence>
<dbReference type="Proteomes" id="UP000291117">
    <property type="component" value="Unassembled WGS sequence"/>
</dbReference>
<feature type="domain" description="Protein FecR C-terminal" evidence="2">
    <location>
        <begin position="249"/>
        <end position="313"/>
    </location>
</feature>